<dbReference type="InParanoid" id="A0A1B7MPT4"/>
<dbReference type="Proteomes" id="UP000092154">
    <property type="component" value="Unassembled WGS sequence"/>
</dbReference>
<keyword evidence="3" id="KW-1185">Reference proteome</keyword>
<protein>
    <submittedName>
        <fullName evidence="2">Uncharacterized protein</fullName>
    </submittedName>
</protein>
<evidence type="ECO:0000313" key="3">
    <source>
        <dbReference type="Proteomes" id="UP000092154"/>
    </source>
</evidence>
<sequence length="216" mass="24420">MNVTDSCTIFNAIFAAFGRSRRARRRTRAENLIREFIKFKEKPTLQRKHLRDNLRDERAHQGIRKPCRRHDTFTVRLFDTILSELSSSSSSEDDSGPSNTSWSSLLGANWRTLIDSDSNSTTSGSSDLLVDAELNSLPDLGSISGIDDEICEESSSETQSNEWHNDMFMDPGADGDNEEDSDSEDEDEESRRLSGLVRQAIRHSYAHSEVPRDKMS</sequence>
<organism evidence="2 3">
    <name type="scientific">Rhizopogon vinicolor AM-OR11-026</name>
    <dbReference type="NCBI Taxonomy" id="1314800"/>
    <lineage>
        <taxon>Eukaryota</taxon>
        <taxon>Fungi</taxon>
        <taxon>Dikarya</taxon>
        <taxon>Basidiomycota</taxon>
        <taxon>Agaricomycotina</taxon>
        <taxon>Agaricomycetes</taxon>
        <taxon>Agaricomycetidae</taxon>
        <taxon>Boletales</taxon>
        <taxon>Suillineae</taxon>
        <taxon>Rhizopogonaceae</taxon>
        <taxon>Rhizopogon</taxon>
    </lineage>
</organism>
<dbReference type="EMBL" id="KV448588">
    <property type="protein sequence ID" value="OAX34622.1"/>
    <property type="molecule type" value="Genomic_DNA"/>
</dbReference>
<evidence type="ECO:0000313" key="2">
    <source>
        <dbReference type="EMBL" id="OAX34622.1"/>
    </source>
</evidence>
<feature type="region of interest" description="Disordered" evidence="1">
    <location>
        <begin position="150"/>
        <end position="216"/>
    </location>
</feature>
<reference evidence="2 3" key="1">
    <citation type="submission" date="2016-06" db="EMBL/GenBank/DDBJ databases">
        <title>Comparative genomics of the ectomycorrhizal sister species Rhizopogon vinicolor and Rhizopogon vesiculosus (Basidiomycota: Boletales) reveals a divergence of the mating type B locus.</title>
        <authorList>
            <consortium name="DOE Joint Genome Institute"/>
            <person name="Mujic A.B."/>
            <person name="Kuo A."/>
            <person name="Tritt A."/>
            <person name="Lipzen A."/>
            <person name="Chen C."/>
            <person name="Johnson J."/>
            <person name="Sharma A."/>
            <person name="Barry K."/>
            <person name="Grigoriev I.V."/>
            <person name="Spatafora J.W."/>
        </authorList>
    </citation>
    <scope>NUCLEOTIDE SEQUENCE [LARGE SCALE GENOMIC DNA]</scope>
    <source>
        <strain evidence="2 3">AM-OR11-026</strain>
    </source>
</reference>
<name>A0A1B7MPT4_9AGAM</name>
<feature type="compositionally biased region" description="Acidic residues" evidence="1">
    <location>
        <begin position="173"/>
        <end position="188"/>
    </location>
</feature>
<evidence type="ECO:0000256" key="1">
    <source>
        <dbReference type="SAM" id="MobiDB-lite"/>
    </source>
</evidence>
<dbReference type="AlphaFoldDB" id="A0A1B7MPT4"/>
<gene>
    <name evidence="2" type="ORF">K503DRAFT_430454</name>
</gene>
<accession>A0A1B7MPT4</accession>
<proteinExistence type="predicted"/>